<keyword evidence="2" id="KW-1185">Reference proteome</keyword>
<dbReference type="InterPro" id="IPR036397">
    <property type="entry name" value="RNaseH_sf"/>
</dbReference>
<evidence type="ECO:0000313" key="2">
    <source>
        <dbReference type="Proteomes" id="UP001201701"/>
    </source>
</evidence>
<dbReference type="Proteomes" id="UP001201701">
    <property type="component" value="Unassembled WGS sequence"/>
</dbReference>
<accession>A0ABS9QQP9</accession>
<dbReference type="SUPFAM" id="SSF53098">
    <property type="entry name" value="Ribonuclease H-like"/>
    <property type="match status" value="1"/>
</dbReference>
<dbReference type="CDD" id="cd04659">
    <property type="entry name" value="Piwi_piwi-like_ProArk"/>
    <property type="match status" value="1"/>
</dbReference>
<protein>
    <recommendedName>
        <fullName evidence="3">Piwi domain-containing protein</fullName>
    </recommendedName>
</protein>
<gene>
    <name evidence="1" type="ORF">L4923_28750</name>
</gene>
<evidence type="ECO:0008006" key="3">
    <source>
        <dbReference type="Google" id="ProtNLM"/>
    </source>
</evidence>
<reference evidence="1 2" key="1">
    <citation type="submission" date="2022-02" db="EMBL/GenBank/DDBJ databases">
        <title>Draft genome sequence of Mezorhizobium retamae strain IRAMC:0171 isolated from Retama raetam nodules.</title>
        <authorList>
            <person name="Bengaied R."/>
            <person name="Sbissi I."/>
            <person name="Huber K."/>
            <person name="Ghodbane F."/>
            <person name="Nouioui I."/>
            <person name="Tarhouni M."/>
            <person name="Gtari M."/>
        </authorList>
    </citation>
    <scope>NUCLEOTIDE SEQUENCE [LARGE SCALE GENOMIC DNA]</scope>
    <source>
        <strain evidence="1 2">IRAMC:0171</strain>
    </source>
</reference>
<comment type="caution">
    <text evidence="1">The sequence shown here is derived from an EMBL/GenBank/DDBJ whole genome shotgun (WGS) entry which is preliminary data.</text>
</comment>
<proteinExistence type="predicted"/>
<dbReference type="EMBL" id="JAKREW010000066">
    <property type="protein sequence ID" value="MCG7509031.1"/>
    <property type="molecule type" value="Genomic_DNA"/>
</dbReference>
<dbReference type="InterPro" id="IPR012337">
    <property type="entry name" value="RNaseH-like_sf"/>
</dbReference>
<dbReference type="Gene3D" id="3.30.420.10">
    <property type="entry name" value="Ribonuclease H-like superfamily/Ribonuclease H"/>
    <property type="match status" value="1"/>
</dbReference>
<organism evidence="1 2">
    <name type="scientific">Mesorhizobium retamae</name>
    <dbReference type="NCBI Taxonomy" id="2912854"/>
    <lineage>
        <taxon>Bacteria</taxon>
        <taxon>Pseudomonadati</taxon>
        <taxon>Pseudomonadota</taxon>
        <taxon>Alphaproteobacteria</taxon>
        <taxon>Hyphomicrobiales</taxon>
        <taxon>Phyllobacteriaceae</taxon>
        <taxon>Mesorhizobium</taxon>
    </lineage>
</organism>
<sequence>MKFPEKPLQVEHFNEPLLEFAYAQRSPHPKDGLFLYGPHAKAKRTHEIRVGVVGTSDGIAHFRTWARKLKSIIPVPPPGKGEKVDRLHLANFPGLEEAFGISFDPDECSALSIQLRDIDRATRIFNLNEAVDKVARLYIDRVEQHRRNDERSVDVWVLVLPDIVYERCRSQSKRTGLAMELGDFKKRQKTKENLPLLSAMGAIDQSDEAIFEDVPDFHRRIKAEFLRIGPTQLVRETTLAPGAFLNQANYPTRKTQDAATVAWNLATGLYYKTQPKPPWRLADVRPGVCYIGMVYKSLPNDPDGHACCAAQMFLNEGDGVVFRGANGPWKTGDYEYHLKAPAAKDLLELVLKTYTEEHGGPPKELFIHGQTYFNDEEWNAFVAAAPKNTNVVGVRIRSTGGETKLFRDGDYPVLRGTALLLDDQTAYLWTTGYVPQLDTYIGPETPNPLHVTVMRSKKKIKPKIETVLQDIMGLTKINYNSCNFNDGLPVTVRFARMVGDVLTMGSAKGEKRQPFKFYV</sequence>
<name>A0ABS9QQP9_9HYPH</name>
<dbReference type="RefSeq" id="WP_239370529.1">
    <property type="nucleotide sequence ID" value="NZ_JAKREW010000066.1"/>
</dbReference>
<evidence type="ECO:0000313" key="1">
    <source>
        <dbReference type="EMBL" id="MCG7509031.1"/>
    </source>
</evidence>